<dbReference type="PROSITE" id="PS00901">
    <property type="entry name" value="CYS_SYNTHASE"/>
    <property type="match status" value="1"/>
</dbReference>
<evidence type="ECO:0000256" key="12">
    <source>
        <dbReference type="RuleBase" id="RU003985"/>
    </source>
</evidence>
<evidence type="ECO:0000256" key="2">
    <source>
        <dbReference type="ARBA" id="ARBA00004962"/>
    </source>
</evidence>
<evidence type="ECO:0000256" key="11">
    <source>
        <dbReference type="PIRSR" id="PIRSR605856-51"/>
    </source>
</evidence>
<feature type="domain" description="Tryptophan synthase beta chain-like PALP" evidence="13">
    <location>
        <begin position="15"/>
        <end position="301"/>
    </location>
</feature>
<dbReference type="SUPFAM" id="SSF53686">
    <property type="entry name" value="Tryptophan synthase beta subunit-like PLP-dependent enzymes"/>
    <property type="match status" value="1"/>
</dbReference>
<feature type="modified residue" description="N6-(pyridoxal phosphate)lysine" evidence="11">
    <location>
        <position position="52"/>
    </location>
</feature>
<dbReference type="FunFam" id="3.40.50.1100:FF:000067">
    <property type="entry name" value="Cysteine synthase"/>
    <property type="match status" value="1"/>
</dbReference>
<keyword evidence="6 12" id="KW-0808">Transferase</keyword>
<dbReference type="EMBL" id="DRMJ01000163">
    <property type="protein sequence ID" value="HHL42634.1"/>
    <property type="molecule type" value="Genomic_DNA"/>
</dbReference>
<dbReference type="GO" id="GO:0004124">
    <property type="term" value="F:cysteine synthase activity"/>
    <property type="evidence" value="ECO:0007669"/>
    <property type="project" value="UniProtKB-UniRule"/>
</dbReference>
<comment type="cofactor">
    <cofactor evidence="1 10 12">
        <name>pyridoxal 5'-phosphate</name>
        <dbReference type="ChEBI" id="CHEBI:597326"/>
    </cofactor>
</comment>
<comment type="similarity">
    <text evidence="3 12">Belongs to the cysteine synthase/cystathionine beta-synthase family.</text>
</comment>
<dbReference type="Proteomes" id="UP000885830">
    <property type="component" value="Unassembled WGS sequence"/>
</dbReference>
<evidence type="ECO:0000256" key="3">
    <source>
        <dbReference type="ARBA" id="ARBA00007103"/>
    </source>
</evidence>
<dbReference type="InterPro" id="IPR050214">
    <property type="entry name" value="Cys_Synth/Cystath_Beta-Synth"/>
</dbReference>
<dbReference type="InterPro" id="IPR005856">
    <property type="entry name" value="Cys_synth"/>
</dbReference>
<proteinExistence type="inferred from homology"/>
<comment type="pathway">
    <text evidence="2">Amino-acid biosynthesis; L-cysteine biosynthesis; L-cysteine from L-serine: step 2/2.</text>
</comment>
<comment type="caution">
    <text evidence="14">The sequence shown here is derived from an EMBL/GenBank/DDBJ whole genome shotgun (WGS) entry which is preliminary data.</text>
</comment>
<evidence type="ECO:0000256" key="10">
    <source>
        <dbReference type="PIRSR" id="PIRSR605856-50"/>
    </source>
</evidence>
<evidence type="ECO:0000256" key="6">
    <source>
        <dbReference type="ARBA" id="ARBA00022679"/>
    </source>
</evidence>
<feature type="binding site" evidence="10">
    <location>
        <position position="82"/>
    </location>
    <ligand>
        <name>pyridoxal 5'-phosphate</name>
        <dbReference type="ChEBI" id="CHEBI:597326"/>
    </ligand>
</feature>
<keyword evidence="8 12" id="KW-0198">Cysteine biosynthesis</keyword>
<dbReference type="Gene3D" id="3.40.50.1100">
    <property type="match status" value="2"/>
</dbReference>
<feature type="binding site" evidence="10">
    <location>
        <position position="274"/>
    </location>
    <ligand>
        <name>pyridoxal 5'-phosphate</name>
        <dbReference type="ChEBI" id="CHEBI:597326"/>
    </ligand>
</feature>
<comment type="catalytic activity">
    <reaction evidence="9 12">
        <text>O-acetyl-L-serine + hydrogen sulfide = L-cysteine + acetate</text>
        <dbReference type="Rhea" id="RHEA:14829"/>
        <dbReference type="ChEBI" id="CHEBI:29919"/>
        <dbReference type="ChEBI" id="CHEBI:30089"/>
        <dbReference type="ChEBI" id="CHEBI:35235"/>
        <dbReference type="ChEBI" id="CHEBI:58340"/>
        <dbReference type="EC" id="2.5.1.47"/>
    </reaction>
</comment>
<dbReference type="InterPro" id="IPR001926">
    <property type="entry name" value="TrpB-like_PALP"/>
</dbReference>
<dbReference type="InterPro" id="IPR001216">
    <property type="entry name" value="P-phosphate_BS"/>
</dbReference>
<evidence type="ECO:0000256" key="8">
    <source>
        <dbReference type="ARBA" id="ARBA00023192"/>
    </source>
</evidence>
<sequence>MQNAKPGRGKIYNSITETIGDTPLVRLPRLTDGISADLLYKLEFFNPGASVKDRIGLAMIEDMEAKGRLKKGGILIEPTSGNTGIGLALAAASKGYETIFTMPESMSEERRKLMQLLGAKIVLTPAAEGMMGAIHKAQALVKTTPGAVMPAQFDNPANAKAHYQSTGPEIWNDTEGRVDVLIAGVGTGGTLTGAGGDLKTKNRDLKIIALEPSGSPFLSKGEKGPHMIQGIGAGFTPSILDTNLIDEIMTIDNDLAFETARRAAREDGVPVGISSGAAIAASLQIGARPEMAGKHIVTIIPSFAERYLSTALFDFSEDS</sequence>
<keyword evidence="7 10" id="KW-0663">Pyridoxal phosphate</keyword>
<evidence type="ECO:0000256" key="7">
    <source>
        <dbReference type="ARBA" id="ARBA00022898"/>
    </source>
</evidence>
<keyword evidence="5 12" id="KW-0028">Amino-acid biosynthesis</keyword>
<evidence type="ECO:0000259" key="13">
    <source>
        <dbReference type="Pfam" id="PF00291"/>
    </source>
</evidence>
<dbReference type="GO" id="GO:0005737">
    <property type="term" value="C:cytoplasm"/>
    <property type="evidence" value="ECO:0007669"/>
    <property type="project" value="UniProtKB-ARBA"/>
</dbReference>
<dbReference type="InterPro" id="IPR036052">
    <property type="entry name" value="TrpB-like_PALP_sf"/>
</dbReference>
<evidence type="ECO:0000256" key="1">
    <source>
        <dbReference type="ARBA" id="ARBA00001933"/>
    </source>
</evidence>
<name>A0A7C5LSU1_9PROT</name>
<dbReference type="AlphaFoldDB" id="A0A7C5LSU1"/>
<evidence type="ECO:0000256" key="9">
    <source>
        <dbReference type="ARBA" id="ARBA00047931"/>
    </source>
</evidence>
<dbReference type="CDD" id="cd01561">
    <property type="entry name" value="CBS_like"/>
    <property type="match status" value="1"/>
</dbReference>
<dbReference type="UniPathway" id="UPA00136">
    <property type="reaction ID" value="UER00200"/>
</dbReference>
<evidence type="ECO:0000313" key="14">
    <source>
        <dbReference type="EMBL" id="HHL42634.1"/>
    </source>
</evidence>
<dbReference type="InterPro" id="IPR005859">
    <property type="entry name" value="CysK"/>
</dbReference>
<gene>
    <name evidence="14" type="primary">cysK</name>
    <name evidence="14" type="ORF">ENJ42_03365</name>
</gene>
<dbReference type="GO" id="GO:0006535">
    <property type="term" value="P:cysteine biosynthetic process from serine"/>
    <property type="evidence" value="ECO:0007669"/>
    <property type="project" value="UniProtKB-UniRule"/>
</dbReference>
<organism evidence="14">
    <name type="scientific">Hellea balneolensis</name>
    <dbReference type="NCBI Taxonomy" id="287478"/>
    <lineage>
        <taxon>Bacteria</taxon>
        <taxon>Pseudomonadati</taxon>
        <taxon>Pseudomonadota</taxon>
        <taxon>Alphaproteobacteria</taxon>
        <taxon>Maricaulales</taxon>
        <taxon>Robiginitomaculaceae</taxon>
        <taxon>Hellea</taxon>
    </lineage>
</organism>
<dbReference type="EC" id="2.5.1.47" evidence="4 12"/>
<dbReference type="NCBIfam" id="TIGR01139">
    <property type="entry name" value="cysK"/>
    <property type="match status" value="1"/>
</dbReference>
<dbReference type="PANTHER" id="PTHR10314">
    <property type="entry name" value="CYSTATHIONINE BETA-SYNTHASE"/>
    <property type="match status" value="1"/>
</dbReference>
<accession>A0A7C5LSU1</accession>
<evidence type="ECO:0000256" key="5">
    <source>
        <dbReference type="ARBA" id="ARBA00022605"/>
    </source>
</evidence>
<evidence type="ECO:0000256" key="4">
    <source>
        <dbReference type="ARBA" id="ARBA00012681"/>
    </source>
</evidence>
<reference evidence="14" key="1">
    <citation type="journal article" date="2020" name="mSystems">
        <title>Genome- and Community-Level Interaction Insights into Carbon Utilization and Element Cycling Functions of Hydrothermarchaeota in Hydrothermal Sediment.</title>
        <authorList>
            <person name="Zhou Z."/>
            <person name="Liu Y."/>
            <person name="Xu W."/>
            <person name="Pan J."/>
            <person name="Luo Z.H."/>
            <person name="Li M."/>
        </authorList>
    </citation>
    <scope>NUCLEOTIDE SEQUENCE [LARGE SCALE GENOMIC DNA]</scope>
    <source>
        <strain evidence="14">HyVt-485</strain>
    </source>
</reference>
<feature type="binding site" evidence="10">
    <location>
        <begin position="186"/>
        <end position="190"/>
    </location>
    <ligand>
        <name>pyridoxal 5'-phosphate</name>
        <dbReference type="ChEBI" id="CHEBI:597326"/>
    </ligand>
</feature>
<protein>
    <recommendedName>
        <fullName evidence="4 12">Cysteine synthase</fullName>
        <ecNumber evidence="4 12">2.5.1.47</ecNumber>
    </recommendedName>
</protein>
<dbReference type="NCBIfam" id="TIGR01136">
    <property type="entry name" value="cysKM"/>
    <property type="match status" value="1"/>
</dbReference>
<dbReference type="Pfam" id="PF00291">
    <property type="entry name" value="PALP"/>
    <property type="match status" value="1"/>
</dbReference>